<proteinExistence type="predicted"/>
<evidence type="ECO:0000256" key="1">
    <source>
        <dbReference type="ARBA" id="ARBA00022676"/>
    </source>
</evidence>
<reference evidence="4 5" key="1">
    <citation type="submission" date="2020-01" db="EMBL/GenBank/DDBJ databases">
        <title>Kibdelosporangium persica a novel Actinomycetes from a hot desert in Iran.</title>
        <authorList>
            <person name="Safaei N."/>
            <person name="Zaburannyi N."/>
            <person name="Mueller R."/>
            <person name="Wink J."/>
        </authorList>
    </citation>
    <scope>NUCLEOTIDE SEQUENCE [LARGE SCALE GENOMIC DNA]</scope>
    <source>
        <strain evidence="4 5">4NS15</strain>
    </source>
</reference>
<evidence type="ECO:0000313" key="5">
    <source>
        <dbReference type="Proteomes" id="UP000763557"/>
    </source>
</evidence>
<dbReference type="Pfam" id="PF13439">
    <property type="entry name" value="Glyco_transf_4"/>
    <property type="match status" value="1"/>
</dbReference>
<name>A0ABX2FBD5_9PSEU</name>
<sequence length="339" mass="38173">MRVLWLSPWMRTLSRVHVETLQDAGHECLLVTSDQHYEKMEPLPYERVLDPRPKDPRTLGPLLRTVSEARKWRPNVVVVELVWDPRWLMLARLAPMVHLVHDDAPHDETELRPAWQRRLFSRFSNRATRVVAFSAYVAAQLPYPASVVPLTSDVREKDLPAEAAERHDFVLYGRMSPYKNVPVALRAWQRHLASGQHKGDRLILLGDGPLDVSEQDLPAHCEWRRRRYSYPEVLPILGRAKGSVVHYRQASQSGVQLLSMQLGVTPIVSDSGGLPEFQPPGEAGIGIDDVDGLAQAFADLSDSQAAKQRGAASRKHFEETYSAARVVDKLADVLAQAAR</sequence>
<dbReference type="Gene3D" id="3.40.50.2000">
    <property type="entry name" value="Glycogen Phosphorylase B"/>
    <property type="match status" value="2"/>
</dbReference>
<evidence type="ECO:0000259" key="3">
    <source>
        <dbReference type="Pfam" id="PF13439"/>
    </source>
</evidence>
<dbReference type="PANTHER" id="PTHR12526">
    <property type="entry name" value="GLYCOSYLTRANSFERASE"/>
    <property type="match status" value="1"/>
</dbReference>
<comment type="caution">
    <text evidence="4">The sequence shown here is derived from an EMBL/GenBank/DDBJ whole genome shotgun (WGS) entry which is preliminary data.</text>
</comment>
<protein>
    <submittedName>
        <fullName evidence="4">Glycosyltransferase involved in cell wall biosynthesis</fullName>
    </submittedName>
</protein>
<keyword evidence="5" id="KW-1185">Reference proteome</keyword>
<dbReference type="EMBL" id="JAAATY010000021">
    <property type="protein sequence ID" value="NRN68689.1"/>
    <property type="molecule type" value="Genomic_DNA"/>
</dbReference>
<dbReference type="RefSeq" id="WP_173138085.1">
    <property type="nucleotide sequence ID" value="NZ_CBCSGW010000006.1"/>
</dbReference>
<organism evidence="4 5">
    <name type="scientific">Kibdelosporangium persicum</name>
    <dbReference type="NCBI Taxonomy" id="2698649"/>
    <lineage>
        <taxon>Bacteria</taxon>
        <taxon>Bacillati</taxon>
        <taxon>Actinomycetota</taxon>
        <taxon>Actinomycetes</taxon>
        <taxon>Pseudonocardiales</taxon>
        <taxon>Pseudonocardiaceae</taxon>
        <taxon>Kibdelosporangium</taxon>
    </lineage>
</organism>
<dbReference type="CDD" id="cd03801">
    <property type="entry name" value="GT4_PimA-like"/>
    <property type="match status" value="1"/>
</dbReference>
<keyword evidence="2" id="KW-0808">Transferase</keyword>
<evidence type="ECO:0000313" key="4">
    <source>
        <dbReference type="EMBL" id="NRN68689.1"/>
    </source>
</evidence>
<dbReference type="Proteomes" id="UP000763557">
    <property type="component" value="Unassembled WGS sequence"/>
</dbReference>
<keyword evidence="1" id="KW-0328">Glycosyltransferase</keyword>
<dbReference type="InterPro" id="IPR028098">
    <property type="entry name" value="Glyco_trans_4-like_N"/>
</dbReference>
<evidence type="ECO:0000256" key="2">
    <source>
        <dbReference type="ARBA" id="ARBA00022679"/>
    </source>
</evidence>
<accession>A0ABX2FBD5</accession>
<dbReference type="Pfam" id="PF13692">
    <property type="entry name" value="Glyco_trans_1_4"/>
    <property type="match status" value="1"/>
</dbReference>
<dbReference type="SUPFAM" id="SSF53756">
    <property type="entry name" value="UDP-Glycosyltransferase/glycogen phosphorylase"/>
    <property type="match status" value="1"/>
</dbReference>
<gene>
    <name evidence="4" type="ORF">GC106_59320</name>
</gene>
<feature type="domain" description="Glycosyltransferase subfamily 4-like N-terminal" evidence="3">
    <location>
        <begin position="19"/>
        <end position="141"/>
    </location>
</feature>